<dbReference type="GO" id="GO:0032259">
    <property type="term" value="P:methylation"/>
    <property type="evidence" value="ECO:0007669"/>
    <property type="project" value="UniProtKB-KW"/>
</dbReference>
<protein>
    <submittedName>
        <fullName evidence="1">FkbM family methyltransferase</fullName>
    </submittedName>
</protein>
<dbReference type="KEGG" id="mbur:EQU24_17710"/>
<dbReference type="EMBL" id="CP035467">
    <property type="protein sequence ID" value="QCW83871.1"/>
    <property type="molecule type" value="Genomic_DNA"/>
</dbReference>
<dbReference type="Proteomes" id="UP000305881">
    <property type="component" value="Chromosome"/>
</dbReference>
<dbReference type="AlphaFoldDB" id="A0A4P9UTY8"/>
<dbReference type="OrthoDB" id="5329963at2"/>
<dbReference type="InterPro" id="IPR006342">
    <property type="entry name" value="FkbM_mtfrase"/>
</dbReference>
<organism evidence="1 2">
    <name type="scientific">Methylotuvimicrobium buryatense</name>
    <name type="common">Methylomicrobium buryatense</name>
    <dbReference type="NCBI Taxonomy" id="95641"/>
    <lineage>
        <taxon>Bacteria</taxon>
        <taxon>Pseudomonadati</taxon>
        <taxon>Pseudomonadota</taxon>
        <taxon>Gammaproteobacteria</taxon>
        <taxon>Methylococcales</taxon>
        <taxon>Methylococcaceae</taxon>
        <taxon>Methylotuvimicrobium</taxon>
    </lineage>
</organism>
<dbReference type="InterPro" id="IPR029063">
    <property type="entry name" value="SAM-dependent_MTases_sf"/>
</dbReference>
<dbReference type="NCBIfam" id="TIGR01444">
    <property type="entry name" value="fkbM_fam"/>
    <property type="match status" value="1"/>
</dbReference>
<name>A0A4P9UTY8_METBY</name>
<keyword evidence="1" id="KW-0808">Transferase</keyword>
<proteinExistence type="predicted"/>
<reference evidence="2" key="1">
    <citation type="journal article" date="2019" name="J. Bacteriol.">
        <title>A Mutagenic Screen Identifies a TonB-Dependent Receptor Required for the Lanthanide Metal Switch in the Type I Methanotroph 'Methylotuvimicrobium buryatense' 5GB1C.</title>
        <authorList>
            <person name="Groom J.D."/>
            <person name="Ford S.M."/>
            <person name="Pesesky M.W."/>
            <person name="Lidstrom M.E."/>
        </authorList>
    </citation>
    <scope>NUCLEOTIDE SEQUENCE [LARGE SCALE GENOMIC DNA]</scope>
    <source>
        <strain evidence="2">5GB1C</strain>
    </source>
</reference>
<keyword evidence="2" id="KW-1185">Reference proteome</keyword>
<gene>
    <name evidence="1" type="ORF">EQU24_17710</name>
</gene>
<sequence length="395" mass="44745">MGENIGCMEMRRLELPDRSQSKMLLDDLVVRIPTVAPQLVDRPLVLYGAGKLGQLAAQLMDFLGIPIAYAIDRSPPANNLLLDRIPVYLPEEAPKKNHASHLVAVCVVVAPYTPIQSYLHTMGWLHVRPFYDVAEAYAGRVPLNNGWFAGALNTNDREQISRLLDAWYDDISRAAHLQFLAWRVHREEWLFSAAPVTIDNRYFIPEVLSALNSEECFLDAGAWRGTVCQRFLIESKGKFEQIVAIEADKDNACALRDWVKSLQPDQKNRIQIRECALSEEQGCFPFAHGYDLTSRLMPKAMGNVETFTLDYLNIPCSVAKIHLEGGELAALQGGLKTLKRYRPILAITVYHNCDGLWRTATWLMEHLSEYLFLFRMHAWCGTGAVIYAIPKERQV</sequence>
<accession>A0A4P9UTY8</accession>
<dbReference type="GO" id="GO:0008168">
    <property type="term" value="F:methyltransferase activity"/>
    <property type="evidence" value="ECO:0007669"/>
    <property type="project" value="UniProtKB-KW"/>
</dbReference>
<keyword evidence="1" id="KW-0489">Methyltransferase</keyword>
<evidence type="ECO:0000313" key="1">
    <source>
        <dbReference type="EMBL" id="QCW83871.1"/>
    </source>
</evidence>
<dbReference type="STRING" id="675511.GCA_000341735_03910"/>
<dbReference type="Gene3D" id="3.40.50.150">
    <property type="entry name" value="Vaccinia Virus protein VP39"/>
    <property type="match status" value="1"/>
</dbReference>
<dbReference type="SUPFAM" id="SSF53335">
    <property type="entry name" value="S-adenosyl-L-methionine-dependent methyltransferases"/>
    <property type="match status" value="1"/>
</dbReference>
<evidence type="ECO:0000313" key="2">
    <source>
        <dbReference type="Proteomes" id="UP000305881"/>
    </source>
</evidence>